<dbReference type="OrthoDB" id="2758608at2759"/>
<feature type="compositionally biased region" description="Basic residues" evidence="1">
    <location>
        <begin position="163"/>
        <end position="184"/>
    </location>
</feature>
<feature type="region of interest" description="Disordered" evidence="1">
    <location>
        <begin position="1"/>
        <end position="197"/>
    </location>
</feature>
<feature type="compositionally biased region" description="Basic and acidic residues" evidence="1">
    <location>
        <begin position="53"/>
        <end position="67"/>
    </location>
</feature>
<organism evidence="2 3">
    <name type="scientific">Pycnoporus cinnabarinus</name>
    <name type="common">Cinnabar-red polypore</name>
    <name type="synonym">Trametes cinnabarina</name>
    <dbReference type="NCBI Taxonomy" id="5643"/>
    <lineage>
        <taxon>Eukaryota</taxon>
        <taxon>Fungi</taxon>
        <taxon>Dikarya</taxon>
        <taxon>Basidiomycota</taxon>
        <taxon>Agaricomycotina</taxon>
        <taxon>Agaricomycetes</taxon>
        <taxon>Polyporales</taxon>
        <taxon>Polyporaceae</taxon>
        <taxon>Trametes</taxon>
    </lineage>
</organism>
<evidence type="ECO:0000313" key="2">
    <source>
        <dbReference type="EMBL" id="CDO68186.1"/>
    </source>
</evidence>
<dbReference type="AlphaFoldDB" id="A0A060S1Y2"/>
<feature type="compositionally biased region" description="Polar residues" evidence="1">
    <location>
        <begin position="77"/>
        <end position="91"/>
    </location>
</feature>
<dbReference type="HOGENOM" id="CLU_1190401_0_0_1"/>
<sequence>MDRPCVSPRIYTVPINSPQRHHISSQSPLPDTASRDHLQPRSPSPSPQQQHYEQQHQHQHHQQEHPFHAPPPPQHSNGTPTQHHYLPQQQHAYEDYPRPDSRLSHSRLHPPPSATPGRHTPSANTEEVTPPASPSHKRYKQDNPNGEASASANGHTQQSHPHQLQHQHQHPGHAHPHAHAHSHSHSQLPPPPPPPFPCHVDQRWVSARPVIYDSVLAANIAITDHDVCRLFDG</sequence>
<feature type="compositionally biased region" description="Polar residues" evidence="1">
    <location>
        <begin position="14"/>
        <end position="29"/>
    </location>
</feature>
<evidence type="ECO:0000256" key="1">
    <source>
        <dbReference type="SAM" id="MobiDB-lite"/>
    </source>
</evidence>
<reference evidence="2" key="1">
    <citation type="submission" date="2014-01" db="EMBL/GenBank/DDBJ databases">
        <title>The genome of the white-rot fungus Pycnoporus cinnabarinus: a basidiomycete model with a versatile arsenal for lignocellulosic biomass breakdown.</title>
        <authorList>
            <person name="Levasseur A."/>
            <person name="Lomascolo A."/>
            <person name="Ruiz-Duenas F.J."/>
            <person name="Uzan E."/>
            <person name="Piumi F."/>
            <person name="Kues U."/>
            <person name="Ram A.F.J."/>
            <person name="Murat C."/>
            <person name="Haon M."/>
            <person name="Benoit I."/>
            <person name="Arfi Y."/>
            <person name="Chevret D."/>
            <person name="Drula E."/>
            <person name="Kwon M.J."/>
            <person name="Gouret P."/>
            <person name="Lesage-Meessen L."/>
            <person name="Lombard V."/>
            <person name="Mariette J."/>
            <person name="Noirot C."/>
            <person name="Park J."/>
            <person name="Patyshakuliyeva A."/>
            <person name="Wieneger R.A.B."/>
            <person name="Wosten H.A.B."/>
            <person name="Martin F."/>
            <person name="Coutinho P.M."/>
            <person name="de Vries R."/>
            <person name="Martinez A.T."/>
            <person name="Klopp C."/>
            <person name="Pontarotti P."/>
            <person name="Henrissat B."/>
            <person name="Record E."/>
        </authorList>
    </citation>
    <scope>NUCLEOTIDE SEQUENCE [LARGE SCALE GENOMIC DNA]</scope>
    <source>
        <strain evidence="2">BRFM137</strain>
    </source>
</reference>
<protein>
    <submittedName>
        <fullName evidence="2">Uncharacterized protein</fullName>
    </submittedName>
</protein>
<proteinExistence type="predicted"/>
<evidence type="ECO:0000313" key="3">
    <source>
        <dbReference type="Proteomes" id="UP000029665"/>
    </source>
</evidence>
<keyword evidence="3" id="KW-1185">Reference proteome</keyword>
<accession>A0A060S1Y2</accession>
<feature type="compositionally biased region" description="Basic and acidic residues" evidence="1">
    <location>
        <begin position="92"/>
        <end position="103"/>
    </location>
</feature>
<dbReference type="EMBL" id="CCBP010000006">
    <property type="protein sequence ID" value="CDO68186.1"/>
    <property type="molecule type" value="Genomic_DNA"/>
</dbReference>
<comment type="caution">
    <text evidence="2">The sequence shown here is derived from an EMBL/GenBank/DDBJ whole genome shotgun (WGS) entry which is preliminary data.</text>
</comment>
<feature type="compositionally biased region" description="Polar residues" evidence="1">
    <location>
        <begin position="142"/>
        <end position="156"/>
    </location>
</feature>
<dbReference type="OMA" id="QHAYEDY"/>
<gene>
    <name evidence="2" type="ORF">BN946_scf184938.g38</name>
</gene>
<name>A0A060S1Y2_PYCCI</name>
<feature type="compositionally biased region" description="Pro residues" evidence="1">
    <location>
        <begin position="188"/>
        <end position="197"/>
    </location>
</feature>
<dbReference type="Proteomes" id="UP000029665">
    <property type="component" value="Unassembled WGS sequence"/>
</dbReference>